<feature type="compositionally biased region" description="Polar residues" evidence="9">
    <location>
        <begin position="1191"/>
        <end position="1219"/>
    </location>
</feature>
<dbReference type="Pfam" id="PF17888">
    <property type="entry name" value="Carm_PH"/>
    <property type="match status" value="1"/>
</dbReference>
<feature type="region of interest" description="Disordered" evidence="9">
    <location>
        <begin position="1089"/>
        <end position="1233"/>
    </location>
</feature>
<feature type="compositionally biased region" description="Polar residues" evidence="9">
    <location>
        <begin position="1130"/>
        <end position="1145"/>
    </location>
</feature>
<feature type="region of interest" description="Disordered" evidence="9">
    <location>
        <begin position="1004"/>
        <end position="1024"/>
    </location>
</feature>
<evidence type="ECO:0000256" key="7">
    <source>
        <dbReference type="ARBA" id="ARBA00022737"/>
    </source>
</evidence>
<proteinExistence type="inferred from homology"/>
<evidence type="ECO:0000256" key="8">
    <source>
        <dbReference type="ARBA" id="ARBA00023136"/>
    </source>
</evidence>
<evidence type="ECO:0008006" key="14">
    <source>
        <dbReference type="Google" id="ProtNLM"/>
    </source>
</evidence>
<evidence type="ECO:0000256" key="2">
    <source>
        <dbReference type="ARBA" id="ARBA00004496"/>
    </source>
</evidence>
<dbReference type="Gene3D" id="3.80.10.10">
    <property type="entry name" value="Ribonuclease Inhibitor"/>
    <property type="match status" value="1"/>
</dbReference>
<keyword evidence="13" id="KW-1185">Reference proteome</keyword>
<dbReference type="GO" id="GO:0005886">
    <property type="term" value="C:plasma membrane"/>
    <property type="evidence" value="ECO:0007669"/>
    <property type="project" value="UniProtKB-SubCell"/>
</dbReference>
<feature type="compositionally biased region" description="Basic residues" evidence="9">
    <location>
        <begin position="935"/>
        <end position="948"/>
    </location>
</feature>
<dbReference type="EnsemblMetazoa" id="XM_019907171.1">
    <property type="protein sequence ID" value="XP_019762730.1"/>
    <property type="gene ID" value="LOC109539438"/>
</dbReference>
<feature type="compositionally biased region" description="Low complexity" evidence="9">
    <location>
        <begin position="1220"/>
        <end position="1231"/>
    </location>
</feature>
<keyword evidence="8" id="KW-0472">Membrane</keyword>
<evidence type="ECO:0000256" key="4">
    <source>
        <dbReference type="ARBA" id="ARBA00022475"/>
    </source>
</evidence>
<feature type="region of interest" description="Disordered" evidence="9">
    <location>
        <begin position="893"/>
        <end position="955"/>
    </location>
</feature>
<dbReference type="InterPro" id="IPR001611">
    <property type="entry name" value="Leu-rich_rpt"/>
</dbReference>
<dbReference type="GO" id="GO:0005737">
    <property type="term" value="C:cytoplasm"/>
    <property type="evidence" value="ECO:0007669"/>
    <property type="project" value="UniProtKB-SubCell"/>
</dbReference>
<name>A0AAR5PNY7_DENPD</name>
<evidence type="ECO:0000259" key="11">
    <source>
        <dbReference type="Pfam" id="PF17888"/>
    </source>
</evidence>
<organism evidence="12 13">
    <name type="scientific">Dendroctonus ponderosae</name>
    <name type="common">Mountain pine beetle</name>
    <dbReference type="NCBI Taxonomy" id="77166"/>
    <lineage>
        <taxon>Eukaryota</taxon>
        <taxon>Metazoa</taxon>
        <taxon>Ecdysozoa</taxon>
        <taxon>Arthropoda</taxon>
        <taxon>Hexapoda</taxon>
        <taxon>Insecta</taxon>
        <taxon>Pterygota</taxon>
        <taxon>Neoptera</taxon>
        <taxon>Endopterygota</taxon>
        <taxon>Coleoptera</taxon>
        <taxon>Polyphaga</taxon>
        <taxon>Cucujiformia</taxon>
        <taxon>Curculionidae</taxon>
        <taxon>Scolytinae</taxon>
        <taxon>Dendroctonus</taxon>
    </lineage>
</organism>
<sequence>MTCFGMKITKEARKISLSVYHKLSLWASLVGVLLKLQFFLESIKSSVGNKVKILFKNVVRLETKGDKTENRVLVFSPCRILLLTAKVPTKIDCHFHYLEIQALESKRGNHLSLTIHDKIYSFLTGEDSSCSTEVDNMIGALNNAIRNIFPTVPLQHIIKKIEVIPSTRLQQLRDLEAIASSRREIGPCGGFSSQYACYCDFHGMAHRDEVAWDVDNIYFSLNTRELNLKDFEYLDQKDLIPIINALEYNTWFTKLRANQIKLSHDNLDKIFHVLKKSLNLEELYLDNLGLKADFVNKLANTLKVNPVSALHTVDLSYNPIEDKGACYLGQCVNRLTKGLVHINVSHCGLSSKGVNNMSAAFCANTTNLNTLTYLNLSANSLKDDISNLHNFLSQSNALQHLDISSTDIVLENLFDALVKGCTTNLVHLNVSRNPFSSKKSKEAPISFKQFFSSTLNLKFLNISHCKLPQEALKNLLLGLACNEFTKEMSLDISNNGLGSHGAHVLESCVHGVRCISSLDISDNNMDGDLCNVVLAISKNKSLKHLNMGRSMKKHMALIMDSVVQIIQDDECILQSLVMPDCRLRGDLFNLLNALGDNKSLELLDISGNLIGDSGARLLAKALQINSKLKTIILDRNNITLQGYHDLAYALESNRNLQYIPFPIFDVTPCMKASAERTDVLMRKIQDLLNRNVSFKRQATKHISLQAGFLLTSKQQALERLVTQTQDAIKSLGSDSIAPHNDINHANDVIRDAEDCKQLLIRLQEVAQHRNDKHPVEEKLQQVSSDIYNSVCDSIQVMIEKMLKTCKEQCPYVLRDEHTVQDIKRDCKQKKQIPLDYVTSCVRHQAGVDIMNRLREVNLMVASQLSEQVTDEVYESLMQSYKILVGDESAIRIDSPPRRSRLSSSDSSRHGASDMSITDSTSHISDHSPLATPHLSIKRRSVHNRKLRPKSVVDSVEGLSADDIPSLLPSLPRNGEEEDSVTELPNTTQHLQHLVKGIFLNKGRPRRAKTRAPTRPVVKPPDATTDTISQDLVEGLDTFFRPGSVTPTSDDCHSFQLDGSPNHEFASPVLSDGRKTPKLSRNSPLLRGVCLGLMTPTPRSRSTDNLEKFSPNALRKNTGESPLSRRMTGDSLMSQQSSEGSLATESTFDHSPGSTLSKGLSPDSFRDSLDTGKHLKLKPLPAVAQKPRPWSMVTNSEAKTTELSLLSDGSSPNNSTGNTPDSAEALDSSESSSIDRRLAKEIKLKRTGLLHSYFPDRSDFKFLSRYKAITSNSNPAEDQRSSAIRERRDSNFNCRTAEDAHVIR</sequence>
<comment type="subcellular location">
    <subcellularLocation>
        <location evidence="1">Cell membrane</location>
    </subcellularLocation>
    <subcellularLocation>
        <location evidence="2">Cytoplasm</location>
    </subcellularLocation>
</comment>
<comment type="similarity">
    <text evidence="3">Belongs to the CARMIL family.</text>
</comment>
<keyword evidence="7" id="KW-0677">Repeat</keyword>
<dbReference type="GO" id="GO:0034315">
    <property type="term" value="P:regulation of Arp2/3 complex-mediated actin nucleation"/>
    <property type="evidence" value="ECO:0007669"/>
    <property type="project" value="TreeGrafter"/>
</dbReference>
<evidence type="ECO:0000256" key="1">
    <source>
        <dbReference type="ARBA" id="ARBA00004236"/>
    </source>
</evidence>
<protein>
    <recommendedName>
        <fullName evidence="14">CARMIL pleckstrin homology domain-containing protein</fullName>
    </recommendedName>
</protein>
<dbReference type="PANTHER" id="PTHR24112">
    <property type="entry name" value="LEUCINE-RICH REPEAT, ISOFORM F-RELATED"/>
    <property type="match status" value="1"/>
</dbReference>
<keyword evidence="4" id="KW-1003">Cell membrane</keyword>
<dbReference type="PANTHER" id="PTHR24112:SF66">
    <property type="entry name" value="LEUCINE-RICH REPEAT, ISOFORM F"/>
    <property type="match status" value="1"/>
</dbReference>
<accession>A0AAR5PNY7</accession>
<dbReference type="GO" id="GO:0030027">
    <property type="term" value="C:lamellipodium"/>
    <property type="evidence" value="ECO:0007669"/>
    <property type="project" value="TreeGrafter"/>
</dbReference>
<dbReference type="Pfam" id="PF13516">
    <property type="entry name" value="LRR_6"/>
    <property type="match status" value="2"/>
</dbReference>
<dbReference type="InterPro" id="IPR041245">
    <property type="entry name" value="CARMIL_PH"/>
</dbReference>
<dbReference type="InterPro" id="IPR011993">
    <property type="entry name" value="PH-like_dom_sf"/>
</dbReference>
<dbReference type="InterPro" id="IPR031943">
    <property type="entry name" value="CARMIL_C"/>
</dbReference>
<keyword evidence="6" id="KW-0433">Leucine-rich repeat</keyword>
<evidence type="ECO:0000259" key="10">
    <source>
        <dbReference type="Pfam" id="PF16000"/>
    </source>
</evidence>
<reference evidence="13" key="1">
    <citation type="journal article" date="2013" name="Genome Biol.">
        <title>Draft genome of the mountain pine beetle, Dendroctonus ponderosae Hopkins, a major forest pest.</title>
        <authorList>
            <person name="Keeling C.I."/>
            <person name="Yuen M.M."/>
            <person name="Liao N.Y."/>
            <person name="Docking T.R."/>
            <person name="Chan S.K."/>
            <person name="Taylor G.A."/>
            <person name="Palmquist D.L."/>
            <person name="Jackman S.D."/>
            <person name="Nguyen A."/>
            <person name="Li M."/>
            <person name="Henderson H."/>
            <person name="Janes J.K."/>
            <person name="Zhao Y."/>
            <person name="Pandoh P."/>
            <person name="Moore R."/>
            <person name="Sperling F.A."/>
            <person name="Huber D.P."/>
            <person name="Birol I."/>
            <person name="Jones S.J."/>
            <person name="Bohlmann J."/>
        </authorList>
    </citation>
    <scope>NUCLEOTIDE SEQUENCE</scope>
</reference>
<dbReference type="Gene3D" id="2.30.29.30">
    <property type="entry name" value="Pleckstrin-homology domain (PH domain)/Phosphotyrosine-binding domain (PTB)"/>
    <property type="match status" value="1"/>
</dbReference>
<evidence type="ECO:0000256" key="6">
    <source>
        <dbReference type="ARBA" id="ARBA00022614"/>
    </source>
</evidence>
<reference evidence="12" key="2">
    <citation type="submission" date="2024-08" db="UniProtKB">
        <authorList>
            <consortium name="EnsemblMetazoa"/>
        </authorList>
    </citation>
    <scope>IDENTIFICATION</scope>
</reference>
<evidence type="ECO:0000256" key="3">
    <source>
        <dbReference type="ARBA" id="ARBA00007298"/>
    </source>
</evidence>
<dbReference type="GO" id="GO:0016477">
    <property type="term" value="P:cell migration"/>
    <property type="evidence" value="ECO:0007669"/>
    <property type="project" value="TreeGrafter"/>
</dbReference>
<evidence type="ECO:0000313" key="13">
    <source>
        <dbReference type="Proteomes" id="UP000019118"/>
    </source>
</evidence>
<evidence type="ECO:0000256" key="5">
    <source>
        <dbReference type="ARBA" id="ARBA00022490"/>
    </source>
</evidence>
<keyword evidence="5" id="KW-0963">Cytoplasm</keyword>
<dbReference type="SUPFAM" id="SSF52047">
    <property type="entry name" value="RNI-like"/>
    <property type="match status" value="2"/>
</dbReference>
<feature type="domain" description="CARMIL C-terminal" evidence="10">
    <location>
        <begin position="806"/>
        <end position="1054"/>
    </location>
</feature>
<feature type="compositionally biased region" description="Basic and acidic residues" evidence="9">
    <location>
        <begin position="1163"/>
        <end position="1172"/>
    </location>
</feature>
<dbReference type="Proteomes" id="UP000019118">
    <property type="component" value="Unassembled WGS sequence"/>
</dbReference>
<feature type="domain" description="CARMIL pleckstrin homology" evidence="11">
    <location>
        <begin position="53"/>
        <end position="150"/>
    </location>
</feature>
<dbReference type="InterPro" id="IPR051279">
    <property type="entry name" value="PP1-Reg/Actin-Interact_Protein"/>
</dbReference>
<dbReference type="SMART" id="SM00368">
    <property type="entry name" value="LRR_RI"/>
    <property type="match status" value="4"/>
</dbReference>
<dbReference type="Pfam" id="PF16000">
    <property type="entry name" value="CARMIL_C"/>
    <property type="match status" value="1"/>
</dbReference>
<evidence type="ECO:0000256" key="9">
    <source>
        <dbReference type="SAM" id="MobiDB-lite"/>
    </source>
</evidence>
<evidence type="ECO:0000313" key="12">
    <source>
        <dbReference type="EnsemblMetazoa" id="XP_019762730.1"/>
    </source>
</evidence>
<dbReference type="InterPro" id="IPR032675">
    <property type="entry name" value="LRR_dom_sf"/>
</dbReference>